<sequence length="205" mass="23179">AHCLLLFFRRFNVLFPHSLPLPHPSKLALFNTIDIKSILQFLHSLPLPVFILAWSLPFLVYPYIYLDLESYPPGVGLRSLYVHTSSPRYPYPPPIHPILSLYEIRPIPSIPHPHPPVSLLFLLPGSRLHCNTHPAICHLLPAPTFETTSTPPCPLSPEPSLLRIPNQIWYFARCILALTAKVAKVNTAVRKRHSEGEPADAMKPF</sequence>
<organism evidence="1 2">
    <name type="scientific">Colletotrichum cuscutae</name>
    <dbReference type="NCBI Taxonomy" id="1209917"/>
    <lineage>
        <taxon>Eukaryota</taxon>
        <taxon>Fungi</taxon>
        <taxon>Dikarya</taxon>
        <taxon>Ascomycota</taxon>
        <taxon>Pezizomycotina</taxon>
        <taxon>Sordariomycetes</taxon>
        <taxon>Hypocreomycetidae</taxon>
        <taxon>Glomerellales</taxon>
        <taxon>Glomerellaceae</taxon>
        <taxon>Colletotrichum</taxon>
        <taxon>Colletotrichum acutatum species complex</taxon>
    </lineage>
</organism>
<gene>
    <name evidence="1" type="ORF">CCUS01_02945</name>
</gene>
<keyword evidence="2" id="KW-1185">Reference proteome</keyword>
<accession>A0AAI9YAQ5</accession>
<feature type="non-terminal residue" evidence="1">
    <location>
        <position position="1"/>
    </location>
</feature>
<name>A0AAI9YAQ5_9PEZI</name>
<proteinExistence type="predicted"/>
<reference evidence="1" key="1">
    <citation type="submission" date="2016-11" db="EMBL/GenBank/DDBJ databases">
        <title>The genome sequence of Colletotrichum cuscutae.</title>
        <authorList>
            <person name="Baroncelli R."/>
        </authorList>
    </citation>
    <scope>NUCLEOTIDE SEQUENCE</scope>
    <source>
        <strain evidence="1">IMI 304802</strain>
    </source>
</reference>
<dbReference type="EMBL" id="MPDP01000024">
    <property type="protein sequence ID" value="KAK1493644.1"/>
    <property type="molecule type" value="Genomic_DNA"/>
</dbReference>
<evidence type="ECO:0000313" key="2">
    <source>
        <dbReference type="Proteomes" id="UP001239213"/>
    </source>
</evidence>
<dbReference type="AlphaFoldDB" id="A0AAI9YAQ5"/>
<evidence type="ECO:0000313" key="1">
    <source>
        <dbReference type="EMBL" id="KAK1493644.1"/>
    </source>
</evidence>
<dbReference type="Proteomes" id="UP001239213">
    <property type="component" value="Unassembled WGS sequence"/>
</dbReference>
<protein>
    <submittedName>
        <fullName evidence="1">Uncharacterized protein</fullName>
    </submittedName>
</protein>
<comment type="caution">
    <text evidence="1">The sequence shown here is derived from an EMBL/GenBank/DDBJ whole genome shotgun (WGS) entry which is preliminary data.</text>
</comment>